<gene>
    <name evidence="1" type="ORF">CISIN_1g048008mg</name>
</gene>
<sequence>MNQGTINRAIIISESFYTTTSSSQRNTRVPQYNISNILRNYNTNLHSIQIFKFHKLKSHVRLLLTTDKELIK</sequence>
<dbReference type="AlphaFoldDB" id="A0A067ETC5"/>
<protein>
    <submittedName>
        <fullName evidence="1">Uncharacterized protein</fullName>
    </submittedName>
</protein>
<evidence type="ECO:0000313" key="2">
    <source>
        <dbReference type="Proteomes" id="UP000027120"/>
    </source>
</evidence>
<name>A0A067ETC5_CITSI</name>
<keyword evidence="2" id="KW-1185">Reference proteome</keyword>
<dbReference type="EMBL" id="KK784950">
    <property type="protein sequence ID" value="KDO58338.1"/>
    <property type="molecule type" value="Genomic_DNA"/>
</dbReference>
<reference evidence="1 2" key="1">
    <citation type="submission" date="2014-04" db="EMBL/GenBank/DDBJ databases">
        <authorList>
            <consortium name="International Citrus Genome Consortium"/>
            <person name="Gmitter F."/>
            <person name="Chen C."/>
            <person name="Farmerie W."/>
            <person name="Harkins T."/>
            <person name="Desany B."/>
            <person name="Mohiuddin M."/>
            <person name="Kodira C."/>
            <person name="Borodovsky M."/>
            <person name="Lomsadze A."/>
            <person name="Burns P."/>
            <person name="Jenkins J."/>
            <person name="Prochnik S."/>
            <person name="Shu S."/>
            <person name="Chapman J."/>
            <person name="Pitluck S."/>
            <person name="Schmutz J."/>
            <person name="Rokhsar D."/>
        </authorList>
    </citation>
    <scope>NUCLEOTIDE SEQUENCE</scope>
</reference>
<accession>A0A067ETC5</accession>
<organism evidence="1 2">
    <name type="scientific">Citrus sinensis</name>
    <name type="common">Sweet orange</name>
    <name type="synonym">Citrus aurantium var. sinensis</name>
    <dbReference type="NCBI Taxonomy" id="2711"/>
    <lineage>
        <taxon>Eukaryota</taxon>
        <taxon>Viridiplantae</taxon>
        <taxon>Streptophyta</taxon>
        <taxon>Embryophyta</taxon>
        <taxon>Tracheophyta</taxon>
        <taxon>Spermatophyta</taxon>
        <taxon>Magnoliopsida</taxon>
        <taxon>eudicotyledons</taxon>
        <taxon>Gunneridae</taxon>
        <taxon>Pentapetalae</taxon>
        <taxon>rosids</taxon>
        <taxon>malvids</taxon>
        <taxon>Sapindales</taxon>
        <taxon>Rutaceae</taxon>
        <taxon>Aurantioideae</taxon>
        <taxon>Citrus</taxon>
    </lineage>
</organism>
<proteinExistence type="predicted"/>
<dbReference type="Proteomes" id="UP000027120">
    <property type="component" value="Unassembled WGS sequence"/>
</dbReference>
<evidence type="ECO:0000313" key="1">
    <source>
        <dbReference type="EMBL" id="KDO58338.1"/>
    </source>
</evidence>